<name>A0A1G9I0Z7_9ACTN</name>
<organism evidence="1 2">
    <name type="scientific">Glycomyces sambucus</name>
    <dbReference type="NCBI Taxonomy" id="380244"/>
    <lineage>
        <taxon>Bacteria</taxon>
        <taxon>Bacillati</taxon>
        <taxon>Actinomycetota</taxon>
        <taxon>Actinomycetes</taxon>
        <taxon>Glycomycetales</taxon>
        <taxon>Glycomycetaceae</taxon>
        <taxon>Glycomyces</taxon>
    </lineage>
</organism>
<sequence length="220" mass="22375">MSTAPRIALINAVPASIPPAQDALAKVFPQAEVWNLLDDRLLTDADARGGLDDDLRERMNRLITLALAGGADGVLLTCSLYGQVAQAFTADKPVLAPDEDAVADIAAAGYRRVLVVASFDTAKDDSAARLTAALGDATEVTGVAVPAAMTATKAGDHDGLVSALTDACRPLAADVDAVFLAQYSLAPAGDRLSAAIGLPVVSGPASAAAALRRLLTEEGS</sequence>
<evidence type="ECO:0000313" key="1">
    <source>
        <dbReference type="EMBL" id="SDL18908.1"/>
    </source>
</evidence>
<evidence type="ECO:0000313" key="2">
    <source>
        <dbReference type="Proteomes" id="UP000198662"/>
    </source>
</evidence>
<dbReference type="Proteomes" id="UP000198662">
    <property type="component" value="Unassembled WGS sequence"/>
</dbReference>
<keyword evidence="2" id="KW-1185">Reference proteome</keyword>
<protein>
    <recommendedName>
        <fullName evidence="3">Asp/Glu/Hydantoin racemase</fullName>
    </recommendedName>
</protein>
<dbReference type="EMBL" id="FNGF01000004">
    <property type="protein sequence ID" value="SDL18908.1"/>
    <property type="molecule type" value="Genomic_DNA"/>
</dbReference>
<dbReference type="OrthoDB" id="3531441at2"/>
<proteinExistence type="predicted"/>
<dbReference type="RefSeq" id="WP_091050298.1">
    <property type="nucleotide sequence ID" value="NZ_FNGF01000004.1"/>
</dbReference>
<dbReference type="AlphaFoldDB" id="A0A1G9I0Z7"/>
<gene>
    <name evidence="1" type="ORF">SAMN05216298_2967</name>
</gene>
<evidence type="ECO:0008006" key="3">
    <source>
        <dbReference type="Google" id="ProtNLM"/>
    </source>
</evidence>
<reference evidence="2" key="1">
    <citation type="submission" date="2016-10" db="EMBL/GenBank/DDBJ databases">
        <authorList>
            <person name="Varghese N."/>
            <person name="Submissions S."/>
        </authorList>
    </citation>
    <scope>NUCLEOTIDE SEQUENCE [LARGE SCALE GENOMIC DNA]</scope>
    <source>
        <strain evidence="2">CGMCC 4.3147</strain>
    </source>
</reference>
<dbReference type="STRING" id="380244.SAMN05216298_2967"/>
<accession>A0A1G9I0Z7</accession>